<dbReference type="Proteomes" id="UP001195483">
    <property type="component" value="Unassembled WGS sequence"/>
</dbReference>
<sequence>MIADLTIKSMLVHNEIYLETYSKYLCGNVRLNDRTEQFENSHGFREYGKVGSNRGTPGQSTEVSSPSCCDPRLEIGRMSKYSYNK</sequence>
<organism evidence="2 3">
    <name type="scientific">Potamilus streckersoni</name>
    <dbReference type="NCBI Taxonomy" id="2493646"/>
    <lineage>
        <taxon>Eukaryota</taxon>
        <taxon>Metazoa</taxon>
        <taxon>Spiralia</taxon>
        <taxon>Lophotrochozoa</taxon>
        <taxon>Mollusca</taxon>
        <taxon>Bivalvia</taxon>
        <taxon>Autobranchia</taxon>
        <taxon>Heteroconchia</taxon>
        <taxon>Palaeoheterodonta</taxon>
        <taxon>Unionida</taxon>
        <taxon>Unionoidea</taxon>
        <taxon>Unionidae</taxon>
        <taxon>Ambleminae</taxon>
        <taxon>Lampsilini</taxon>
        <taxon>Potamilus</taxon>
    </lineage>
</organism>
<accession>A0AAE0S256</accession>
<reference evidence="2" key="1">
    <citation type="journal article" date="2021" name="Genome Biol. Evol.">
        <title>A High-Quality Reference Genome for a Parasitic Bivalve with Doubly Uniparental Inheritance (Bivalvia: Unionida).</title>
        <authorList>
            <person name="Smith C.H."/>
        </authorList>
    </citation>
    <scope>NUCLEOTIDE SEQUENCE</scope>
    <source>
        <strain evidence="2">CHS0354</strain>
    </source>
</reference>
<keyword evidence="3" id="KW-1185">Reference proteome</keyword>
<dbReference type="EMBL" id="JAEAOA010002120">
    <property type="protein sequence ID" value="KAK3584032.1"/>
    <property type="molecule type" value="Genomic_DNA"/>
</dbReference>
<reference evidence="2" key="2">
    <citation type="journal article" date="2021" name="Genome Biol. Evol.">
        <title>Developing a high-quality reference genome for a parasitic bivalve with doubly uniparental inheritance (Bivalvia: Unionida).</title>
        <authorList>
            <person name="Smith C.H."/>
        </authorList>
    </citation>
    <scope>NUCLEOTIDE SEQUENCE</scope>
    <source>
        <strain evidence="2">CHS0354</strain>
        <tissue evidence="2">Mantle</tissue>
    </source>
</reference>
<dbReference type="AlphaFoldDB" id="A0AAE0S256"/>
<protein>
    <submittedName>
        <fullName evidence="2">Uncharacterized protein</fullName>
    </submittedName>
</protein>
<gene>
    <name evidence="2" type="ORF">CHS0354_036173</name>
</gene>
<comment type="caution">
    <text evidence="2">The sequence shown here is derived from an EMBL/GenBank/DDBJ whole genome shotgun (WGS) entry which is preliminary data.</text>
</comment>
<evidence type="ECO:0000256" key="1">
    <source>
        <dbReference type="SAM" id="MobiDB-lite"/>
    </source>
</evidence>
<evidence type="ECO:0000313" key="3">
    <source>
        <dbReference type="Proteomes" id="UP001195483"/>
    </source>
</evidence>
<proteinExistence type="predicted"/>
<name>A0AAE0S256_9BIVA</name>
<evidence type="ECO:0000313" key="2">
    <source>
        <dbReference type="EMBL" id="KAK3584032.1"/>
    </source>
</evidence>
<feature type="compositionally biased region" description="Polar residues" evidence="1">
    <location>
        <begin position="53"/>
        <end position="67"/>
    </location>
</feature>
<feature type="region of interest" description="Disordered" evidence="1">
    <location>
        <begin position="42"/>
        <end position="71"/>
    </location>
</feature>
<reference evidence="2" key="3">
    <citation type="submission" date="2023-05" db="EMBL/GenBank/DDBJ databases">
        <authorList>
            <person name="Smith C.H."/>
        </authorList>
    </citation>
    <scope>NUCLEOTIDE SEQUENCE</scope>
    <source>
        <strain evidence="2">CHS0354</strain>
        <tissue evidence="2">Mantle</tissue>
    </source>
</reference>